<proteinExistence type="predicted"/>
<dbReference type="Proteomes" id="UP000316304">
    <property type="component" value="Unassembled WGS sequence"/>
</dbReference>
<dbReference type="Pfam" id="PF07596">
    <property type="entry name" value="SBP_bac_10"/>
    <property type="match status" value="1"/>
</dbReference>
<dbReference type="AlphaFoldDB" id="A0A5C6C687"/>
<dbReference type="InterPro" id="IPR011453">
    <property type="entry name" value="DUF1559"/>
</dbReference>
<evidence type="ECO:0000313" key="2">
    <source>
        <dbReference type="EMBL" id="TWU20133.1"/>
    </source>
</evidence>
<name>A0A5C6C687_9BACT</name>
<dbReference type="EMBL" id="SJPT01000009">
    <property type="protein sequence ID" value="TWU20133.1"/>
    <property type="molecule type" value="Genomic_DNA"/>
</dbReference>
<dbReference type="InterPro" id="IPR012902">
    <property type="entry name" value="N_methyl_site"/>
</dbReference>
<keyword evidence="3" id="KW-1185">Reference proteome</keyword>
<gene>
    <name evidence="2" type="ORF">Pla52o_46470</name>
</gene>
<dbReference type="Gene3D" id="3.30.700.10">
    <property type="entry name" value="Glycoprotein, Type 4 Pilin"/>
    <property type="match status" value="1"/>
</dbReference>
<protein>
    <recommendedName>
        <fullName evidence="1">DUF1559 domain-containing protein</fullName>
    </recommendedName>
</protein>
<dbReference type="PANTHER" id="PTHR30093:SF2">
    <property type="entry name" value="TYPE II SECRETION SYSTEM PROTEIN H"/>
    <property type="match status" value="1"/>
</dbReference>
<reference evidence="2 3" key="1">
    <citation type="submission" date="2019-02" db="EMBL/GenBank/DDBJ databases">
        <title>Deep-cultivation of Planctomycetes and their phenomic and genomic characterization uncovers novel biology.</title>
        <authorList>
            <person name="Wiegand S."/>
            <person name="Jogler M."/>
            <person name="Boedeker C."/>
            <person name="Pinto D."/>
            <person name="Vollmers J."/>
            <person name="Rivas-Marin E."/>
            <person name="Kohn T."/>
            <person name="Peeters S.H."/>
            <person name="Heuer A."/>
            <person name="Rast P."/>
            <person name="Oberbeckmann S."/>
            <person name="Bunk B."/>
            <person name="Jeske O."/>
            <person name="Meyerdierks A."/>
            <person name="Storesund J.E."/>
            <person name="Kallscheuer N."/>
            <person name="Luecker S."/>
            <person name="Lage O.M."/>
            <person name="Pohl T."/>
            <person name="Merkel B.J."/>
            <person name="Hornburger P."/>
            <person name="Mueller R.-W."/>
            <person name="Bruemmer F."/>
            <person name="Labrenz M."/>
            <person name="Spormann A.M."/>
            <person name="Op Den Camp H."/>
            <person name="Overmann J."/>
            <person name="Amann R."/>
            <person name="Jetten M.S.M."/>
            <person name="Mascher T."/>
            <person name="Medema M.H."/>
            <person name="Devos D.P."/>
            <person name="Kaster A.-K."/>
            <person name="Ovreas L."/>
            <person name="Rohde M."/>
            <person name="Galperin M.Y."/>
            <person name="Jogler C."/>
        </authorList>
    </citation>
    <scope>NUCLEOTIDE SEQUENCE [LARGE SCALE GENOMIC DNA]</scope>
    <source>
        <strain evidence="2 3">Pla52o</strain>
    </source>
</reference>
<feature type="domain" description="DUF1559" evidence="1">
    <location>
        <begin position="38"/>
        <end position="339"/>
    </location>
</feature>
<accession>A0A5C6C687</accession>
<sequence>MNLMCLRQRNRAGFTLVELLVVIAIIGVLVGLLLPAVQAAREAARRMQCSNNLKQLGLAAHNFESAFRYFPPTQHTKVFTETNGTKVTKTSEAPFQVYMMPYFEQGSKYDLFNLDYNTNSDTPIHTSIPALTGANAAARAMDVPTFLCPSEVSSINYYGAGRQSYQGCIGGANYRGGIADLDGIFAKPYPSAGEVMKGPKMSEIIDGTSNTALFAEVMLSTLAFNATTTDNTTMFFSGTPTTAELRDGRNYPQCLSGGGTAIRYAGQQYYRAISFNVVYSHTLPINWNRRNQDATKQRYNCGGTGYTTLHKAASSYHPGGALVCRADGSVTMYTDSIDFATWQAIGSRAGAEVIEVN</sequence>
<evidence type="ECO:0000313" key="3">
    <source>
        <dbReference type="Proteomes" id="UP000316304"/>
    </source>
</evidence>
<evidence type="ECO:0000259" key="1">
    <source>
        <dbReference type="Pfam" id="PF07596"/>
    </source>
</evidence>
<dbReference type="PROSITE" id="PS00409">
    <property type="entry name" value="PROKAR_NTER_METHYL"/>
    <property type="match status" value="1"/>
</dbReference>
<organism evidence="2 3">
    <name type="scientific">Novipirellula galeiformis</name>
    <dbReference type="NCBI Taxonomy" id="2528004"/>
    <lineage>
        <taxon>Bacteria</taxon>
        <taxon>Pseudomonadati</taxon>
        <taxon>Planctomycetota</taxon>
        <taxon>Planctomycetia</taxon>
        <taxon>Pirellulales</taxon>
        <taxon>Pirellulaceae</taxon>
        <taxon>Novipirellula</taxon>
    </lineage>
</organism>
<comment type="caution">
    <text evidence="2">The sequence shown here is derived from an EMBL/GenBank/DDBJ whole genome shotgun (WGS) entry which is preliminary data.</text>
</comment>
<dbReference type="NCBIfam" id="TIGR02532">
    <property type="entry name" value="IV_pilin_GFxxxE"/>
    <property type="match status" value="1"/>
</dbReference>
<dbReference type="Pfam" id="PF07963">
    <property type="entry name" value="N_methyl"/>
    <property type="match status" value="1"/>
</dbReference>
<dbReference type="InterPro" id="IPR045584">
    <property type="entry name" value="Pilin-like"/>
</dbReference>
<dbReference type="PANTHER" id="PTHR30093">
    <property type="entry name" value="GENERAL SECRETION PATHWAY PROTEIN G"/>
    <property type="match status" value="1"/>
</dbReference>
<dbReference type="OrthoDB" id="264135at2"/>
<dbReference type="SUPFAM" id="SSF54523">
    <property type="entry name" value="Pili subunits"/>
    <property type="match status" value="1"/>
</dbReference>